<feature type="compositionally biased region" description="Polar residues" evidence="1">
    <location>
        <begin position="1"/>
        <end position="11"/>
    </location>
</feature>
<name>A0A916S733_9BURK</name>
<organism evidence="2 3">
    <name type="scientific">Polaromonas eurypsychrophila</name>
    <dbReference type="NCBI Taxonomy" id="1614635"/>
    <lineage>
        <taxon>Bacteria</taxon>
        <taxon>Pseudomonadati</taxon>
        <taxon>Pseudomonadota</taxon>
        <taxon>Betaproteobacteria</taxon>
        <taxon>Burkholderiales</taxon>
        <taxon>Comamonadaceae</taxon>
        <taxon>Polaromonas</taxon>
    </lineage>
</organism>
<proteinExistence type="predicted"/>
<evidence type="ECO:0000256" key="1">
    <source>
        <dbReference type="SAM" id="MobiDB-lite"/>
    </source>
</evidence>
<protein>
    <submittedName>
        <fullName evidence="2">Uncharacterized protein</fullName>
    </submittedName>
</protein>
<keyword evidence="3" id="KW-1185">Reference proteome</keyword>
<dbReference type="AlphaFoldDB" id="A0A916S733"/>
<reference evidence="2" key="1">
    <citation type="journal article" date="2014" name="Int. J. Syst. Evol. Microbiol.">
        <title>Complete genome sequence of Corynebacterium casei LMG S-19264T (=DSM 44701T), isolated from a smear-ripened cheese.</title>
        <authorList>
            <consortium name="US DOE Joint Genome Institute (JGI-PGF)"/>
            <person name="Walter F."/>
            <person name="Albersmeier A."/>
            <person name="Kalinowski J."/>
            <person name="Ruckert C."/>
        </authorList>
    </citation>
    <scope>NUCLEOTIDE SEQUENCE</scope>
    <source>
        <strain evidence="2">CGMCC 1.15322</strain>
    </source>
</reference>
<dbReference type="RefSeq" id="WP_188706092.1">
    <property type="nucleotide sequence ID" value="NZ_BMIG01000001.1"/>
</dbReference>
<accession>A0A916S733</accession>
<feature type="region of interest" description="Disordered" evidence="1">
    <location>
        <begin position="1"/>
        <end position="20"/>
    </location>
</feature>
<evidence type="ECO:0000313" key="2">
    <source>
        <dbReference type="EMBL" id="GGA86798.1"/>
    </source>
</evidence>
<comment type="caution">
    <text evidence="2">The sequence shown here is derived from an EMBL/GenBank/DDBJ whole genome shotgun (WGS) entry which is preliminary data.</text>
</comment>
<sequence length="72" mass="7613">MPQFATVTGDVTFTPGDGAPIPIPPGRIEVALEPDSATLSWDAGDGVAGVTAIPRIQFDDYVNDGKIVWEKQ</sequence>
<gene>
    <name evidence="2" type="ORF">GCM10011496_04320</name>
</gene>
<dbReference type="EMBL" id="BMIG01000001">
    <property type="protein sequence ID" value="GGA86798.1"/>
    <property type="molecule type" value="Genomic_DNA"/>
</dbReference>
<evidence type="ECO:0000313" key="3">
    <source>
        <dbReference type="Proteomes" id="UP000620596"/>
    </source>
</evidence>
<dbReference type="Proteomes" id="UP000620596">
    <property type="component" value="Unassembled WGS sequence"/>
</dbReference>
<reference evidence="2" key="2">
    <citation type="submission" date="2020-09" db="EMBL/GenBank/DDBJ databases">
        <authorList>
            <person name="Sun Q."/>
            <person name="Zhou Y."/>
        </authorList>
    </citation>
    <scope>NUCLEOTIDE SEQUENCE</scope>
    <source>
        <strain evidence="2">CGMCC 1.15322</strain>
    </source>
</reference>